<dbReference type="RefSeq" id="XP_017870104.1">
    <property type="nucleotide sequence ID" value="XM_018014615.1"/>
</dbReference>
<proteinExistence type="predicted"/>
<evidence type="ECO:0000313" key="3">
    <source>
        <dbReference type="Proteomes" id="UP000694904"/>
    </source>
</evidence>
<feature type="compositionally biased region" description="Polar residues" evidence="1">
    <location>
        <begin position="141"/>
        <end position="153"/>
    </location>
</feature>
<feature type="domain" description="Calponin-homology (CH)" evidence="2">
    <location>
        <begin position="10"/>
        <end position="113"/>
    </location>
</feature>
<dbReference type="InterPro" id="IPR036872">
    <property type="entry name" value="CH_dom_sf"/>
</dbReference>
<feature type="compositionally biased region" description="Acidic residues" evidence="1">
    <location>
        <begin position="154"/>
        <end position="168"/>
    </location>
</feature>
<dbReference type="PROSITE" id="PS50021">
    <property type="entry name" value="CH"/>
    <property type="match status" value="1"/>
</dbReference>
<dbReference type="InterPro" id="IPR001715">
    <property type="entry name" value="CH_dom"/>
</dbReference>
<dbReference type="GeneID" id="108618556"/>
<reference evidence="3" key="1">
    <citation type="journal article" date="1997" name="Nucleic Acids Res.">
        <title>tRNAscan-SE: a program for improved detection of transfer RNA genes in genomic sequence.</title>
        <authorList>
            <person name="Lowe T.M."/>
            <person name="Eddy S.R."/>
        </authorList>
    </citation>
    <scope>NUCLEOTIDE SEQUENCE [LARGE SCALE GENOMIC DNA]</scope>
</reference>
<keyword evidence="3" id="KW-1185">Reference proteome</keyword>
<reference evidence="4" key="3">
    <citation type="submission" date="2025-08" db="UniProtKB">
        <authorList>
            <consortium name="RefSeq"/>
        </authorList>
    </citation>
    <scope>IDENTIFICATION</scope>
    <source>
        <tissue evidence="4">Whole organism</tissue>
    </source>
</reference>
<dbReference type="Proteomes" id="UP000694904">
    <property type="component" value="Chromosome X"/>
</dbReference>
<evidence type="ECO:0000256" key="1">
    <source>
        <dbReference type="SAM" id="MobiDB-lite"/>
    </source>
</evidence>
<gene>
    <name evidence="4" type="primary">LOC108618556</name>
</gene>
<evidence type="ECO:0000313" key="4">
    <source>
        <dbReference type="RefSeq" id="XP_017870104.1"/>
    </source>
</evidence>
<evidence type="ECO:0000259" key="2">
    <source>
        <dbReference type="PROSITE" id="PS50021"/>
    </source>
</evidence>
<organism evidence="3 4">
    <name type="scientific">Drosophila arizonae</name>
    <name type="common">Fruit fly</name>
    <dbReference type="NCBI Taxonomy" id="7263"/>
    <lineage>
        <taxon>Eukaryota</taxon>
        <taxon>Metazoa</taxon>
        <taxon>Ecdysozoa</taxon>
        <taxon>Arthropoda</taxon>
        <taxon>Hexapoda</taxon>
        <taxon>Insecta</taxon>
        <taxon>Pterygota</taxon>
        <taxon>Neoptera</taxon>
        <taxon>Endopterygota</taxon>
        <taxon>Diptera</taxon>
        <taxon>Brachycera</taxon>
        <taxon>Muscomorpha</taxon>
        <taxon>Ephydroidea</taxon>
        <taxon>Drosophilidae</taxon>
        <taxon>Drosophila</taxon>
    </lineage>
</organism>
<sequence length="248" mass="27764">MHSISQGHESNEARQLLQWIKGLVSTPRCHKLRDLSNGVVWCRLMGKLRPGALASILIINRPANANDSMHNYMLLESAFAKARVPWYFDPIALIDGNSGELYRLAKSFAEISMTNDPFPLPLSPFGANGEHRRLAGENETSEYVTSTQPSTEASELDLSEQSQSEDEQTLTPLSSEERLKQHLQAMFRSQQEAVEAYFAEQCPSATTLPATVKIMCCCNKCQSQVRALVDMPYSISNIQFKIENRPLV</sequence>
<name>A0ABM1PSB8_DROAR</name>
<reference evidence="3" key="2">
    <citation type="journal article" date="2016" name="G3 (Bethesda)">
        <title>Genome Evolution in Three Species of Cactophilic Drosophila.</title>
        <authorList>
            <person name="Sanchez-Flores A."/>
            <person name="Penazola F."/>
            <person name="Carpinteyro-Ponce J."/>
            <person name="Nazario-Yepiz N."/>
            <person name="Abreu-Goodger C."/>
            <person name="Machado C.A."/>
            <person name="Markow T.A."/>
        </authorList>
    </citation>
    <scope>NUCLEOTIDE SEQUENCE [LARGE SCALE GENOMIC DNA]</scope>
</reference>
<protein>
    <submittedName>
        <fullName evidence="4">Uncharacterized protein LOC108618556</fullName>
    </submittedName>
</protein>
<accession>A0ABM1PSB8</accession>
<feature type="region of interest" description="Disordered" evidence="1">
    <location>
        <begin position="136"/>
        <end position="172"/>
    </location>
</feature>
<dbReference type="SUPFAM" id="SSF47576">
    <property type="entry name" value="Calponin-homology domain, CH-domain"/>
    <property type="match status" value="1"/>
</dbReference>
<dbReference type="Gene3D" id="1.10.418.10">
    <property type="entry name" value="Calponin-like domain"/>
    <property type="match status" value="1"/>
</dbReference>